<gene>
    <name evidence="1" type="ORF">COY67_02705</name>
</gene>
<dbReference type="AlphaFoldDB" id="A0A2M7RCS9"/>
<evidence type="ECO:0000313" key="2">
    <source>
        <dbReference type="Proteomes" id="UP000228689"/>
    </source>
</evidence>
<name>A0A2M7RCS9_9BACT</name>
<dbReference type="Proteomes" id="UP000228689">
    <property type="component" value="Unassembled WGS sequence"/>
</dbReference>
<protein>
    <submittedName>
        <fullName evidence="1">Uncharacterized protein</fullName>
    </submittedName>
</protein>
<dbReference type="EMBL" id="PFMC01000069">
    <property type="protein sequence ID" value="PIY94292.1"/>
    <property type="molecule type" value="Genomic_DNA"/>
</dbReference>
<reference evidence="2" key="1">
    <citation type="submission" date="2017-09" db="EMBL/GenBank/DDBJ databases">
        <title>Depth-based differentiation of microbial function through sediment-hosted aquifers and enrichment of novel symbionts in the deep terrestrial subsurface.</title>
        <authorList>
            <person name="Probst A.J."/>
            <person name="Ladd B."/>
            <person name="Jarett J.K."/>
            <person name="Geller-Mcgrath D.E."/>
            <person name="Sieber C.M.K."/>
            <person name="Emerson J.B."/>
            <person name="Anantharaman K."/>
            <person name="Thomas B.C."/>
            <person name="Malmstrom R."/>
            <person name="Stieglmeier M."/>
            <person name="Klingl A."/>
            <person name="Woyke T."/>
            <person name="Ryan C.M."/>
            <person name="Banfield J.F."/>
        </authorList>
    </citation>
    <scope>NUCLEOTIDE SEQUENCE [LARGE SCALE GENOMIC DNA]</scope>
</reference>
<organism evidence="1 2">
    <name type="scientific">Candidatus Komeilibacteria bacterium CG_4_10_14_0_8_um_filter_37_78</name>
    <dbReference type="NCBI Taxonomy" id="1974471"/>
    <lineage>
        <taxon>Bacteria</taxon>
        <taxon>Candidatus Komeiliibacteriota</taxon>
    </lineage>
</organism>
<evidence type="ECO:0000313" key="1">
    <source>
        <dbReference type="EMBL" id="PIY94292.1"/>
    </source>
</evidence>
<accession>A0A2M7RCS9</accession>
<comment type="caution">
    <text evidence="1">The sequence shown here is derived from an EMBL/GenBank/DDBJ whole genome shotgun (WGS) entry which is preliminary data.</text>
</comment>
<proteinExistence type="predicted"/>
<sequence length="213" mass="23871">MNTTKNELARIKESILAIKALSSEELGKKHQSLAKALKELALSVKSDRIEAAEADLERARQTFSQGSLKSTEDLFNEDRKRYCLNDLKMVFARIELFDEDKPVMVEVGTSSGTIILKSLVDPDHDWFVRHVTVPIIELDGLPKQDAIFLSQLGDIRLVVEIIENVVAKNNEILNLQKRIPDLQDSVGREESRLVELGVDMNDLDPAASLPPIL</sequence>